<evidence type="ECO:0000256" key="1">
    <source>
        <dbReference type="SAM" id="MobiDB-lite"/>
    </source>
</evidence>
<sequence length="85" mass="8893">MLATGPDPTLLAALAMLISAIGITTRCFALTLCLLVLALTRDVAHRKDVLTYAAILQGRASDERYATVADPPASSPLGTSTLHTN</sequence>
<dbReference type="EMBL" id="JBHEZY010000011">
    <property type="protein sequence ID" value="MFC1434001.1"/>
    <property type="molecule type" value="Genomic_DNA"/>
</dbReference>
<evidence type="ECO:0000313" key="3">
    <source>
        <dbReference type="EMBL" id="MFC1434001.1"/>
    </source>
</evidence>
<organism evidence="3 4">
    <name type="scientific">Streptacidiphilus alkalitolerans</name>
    <dbReference type="NCBI Taxonomy" id="3342712"/>
    <lineage>
        <taxon>Bacteria</taxon>
        <taxon>Bacillati</taxon>
        <taxon>Actinomycetota</taxon>
        <taxon>Actinomycetes</taxon>
        <taxon>Kitasatosporales</taxon>
        <taxon>Streptomycetaceae</taxon>
        <taxon>Streptacidiphilus</taxon>
    </lineage>
</organism>
<evidence type="ECO:0000313" key="4">
    <source>
        <dbReference type="Proteomes" id="UP001592530"/>
    </source>
</evidence>
<accession>A0ABV6X6T9</accession>
<reference evidence="3 4" key="1">
    <citation type="submission" date="2024-09" db="EMBL/GenBank/DDBJ databases">
        <authorList>
            <person name="Lee S.D."/>
        </authorList>
    </citation>
    <scope>NUCLEOTIDE SEQUENCE [LARGE SCALE GENOMIC DNA]</scope>
    <source>
        <strain evidence="3 4">N1-3</strain>
    </source>
</reference>
<feature type="transmembrane region" description="Helical" evidence="2">
    <location>
        <begin position="12"/>
        <end position="37"/>
    </location>
</feature>
<keyword evidence="2" id="KW-0812">Transmembrane</keyword>
<protein>
    <submittedName>
        <fullName evidence="3">Uncharacterized protein</fullName>
    </submittedName>
</protein>
<feature type="compositionally biased region" description="Polar residues" evidence="1">
    <location>
        <begin position="76"/>
        <end position="85"/>
    </location>
</feature>
<keyword evidence="2" id="KW-0472">Membrane</keyword>
<comment type="caution">
    <text evidence="3">The sequence shown here is derived from an EMBL/GenBank/DDBJ whole genome shotgun (WGS) entry which is preliminary data.</text>
</comment>
<dbReference type="Proteomes" id="UP001592530">
    <property type="component" value="Unassembled WGS sequence"/>
</dbReference>
<keyword evidence="2" id="KW-1133">Transmembrane helix</keyword>
<proteinExistence type="predicted"/>
<name>A0ABV6X6T9_9ACTN</name>
<gene>
    <name evidence="3" type="ORF">ACEZDB_25445</name>
</gene>
<feature type="region of interest" description="Disordered" evidence="1">
    <location>
        <begin position="66"/>
        <end position="85"/>
    </location>
</feature>
<evidence type="ECO:0000256" key="2">
    <source>
        <dbReference type="SAM" id="Phobius"/>
    </source>
</evidence>
<dbReference type="RefSeq" id="WP_380556256.1">
    <property type="nucleotide sequence ID" value="NZ_JBHEZY010000011.1"/>
</dbReference>